<dbReference type="OrthoDB" id="9775035at2"/>
<protein>
    <submittedName>
        <fullName evidence="10">Undecaprenyl phosphate-alpha-4-amino-4-deoxy-L-arabinose arabinosyl transferase</fullName>
        <ecNumber evidence="10">2.4.2.43</ecNumber>
    </submittedName>
</protein>
<evidence type="ECO:0000256" key="5">
    <source>
        <dbReference type="ARBA" id="ARBA00022692"/>
    </source>
</evidence>
<feature type="transmembrane region" description="Helical" evidence="8">
    <location>
        <begin position="193"/>
        <end position="224"/>
    </location>
</feature>
<keyword evidence="4 10" id="KW-0808">Transferase</keyword>
<feature type="transmembrane region" description="Helical" evidence="8">
    <location>
        <begin position="163"/>
        <end position="181"/>
    </location>
</feature>
<name>A0A2W1JLK8_9CYAN</name>
<accession>A0A2W1JLK8</accession>
<feature type="domain" description="Glycosyltransferase RgtA/B/C/D-like" evidence="9">
    <location>
        <begin position="73"/>
        <end position="251"/>
    </location>
</feature>
<feature type="transmembrane region" description="Helical" evidence="8">
    <location>
        <begin position="236"/>
        <end position="257"/>
    </location>
</feature>
<sequence>MSSSHSRPTSEQQRRQWLSILGLAVLFGIAFIWQLGSIGLVDETEPLFVEAARQMQATGDWVTPYFNGETRFDKPPLIYWLMALTYQVLGVNEWSARLPSALSALALVSLSFYTLQRFGCPSLPSTGTNLKEKNPTYLAWMSTAMIILTPELILWGRQGVSDLLLTACIGMALLAFFIGYACQGRQQQHWYLAFFILDALAVLAKGPVGVVLPSLIILSFLLYLGQLRSVMRELPLRLGSGLFLLLTVPWYVLVIGANGQAYLESFFGYHNLERFTSVVNDHAAPWYFYFAIVLLGFAPWSVWLPLGITRLQAWQPLRWRQQPRTEQLGLFALHWFFGVLIFFTIAVTKLPSYVLPLMPAAAILVGGLSDRISGPIRRRWGIILSVIAHLLLLIALSIACFYSSSWLGNDQSMPDFPRMVQESGVMVWGGLIWGGGAIASLVLLWRNLRGLWWINVVAMVLFLSLTFLPTLQIMDSQRQLPLRQIAETIKREHQTGEPIIQAGFKPSLVFYTQMPVDYLYKVRQIKARLKGAWEQSERSVLLVAYPHRIEALELDPQRLQVLQEVGAYQLVRVQKD</sequence>
<dbReference type="InterPro" id="IPR050297">
    <property type="entry name" value="LipidA_mod_glycosyltrf_83"/>
</dbReference>
<keyword evidence="2" id="KW-1003">Cell membrane</keyword>
<gene>
    <name evidence="10" type="primary">arnT_2</name>
    <name evidence="10" type="ORF">C1752_03922</name>
</gene>
<evidence type="ECO:0000256" key="2">
    <source>
        <dbReference type="ARBA" id="ARBA00022475"/>
    </source>
</evidence>
<proteinExistence type="predicted"/>
<dbReference type="RefSeq" id="WP_110987305.1">
    <property type="nucleotide sequence ID" value="NZ_CAWNWM010000011.1"/>
</dbReference>
<dbReference type="EC" id="2.4.2.43" evidence="10"/>
<evidence type="ECO:0000256" key="6">
    <source>
        <dbReference type="ARBA" id="ARBA00022989"/>
    </source>
</evidence>
<dbReference type="PANTHER" id="PTHR33908">
    <property type="entry name" value="MANNOSYLTRANSFERASE YKCB-RELATED"/>
    <property type="match status" value="1"/>
</dbReference>
<evidence type="ECO:0000256" key="7">
    <source>
        <dbReference type="ARBA" id="ARBA00023136"/>
    </source>
</evidence>
<evidence type="ECO:0000256" key="3">
    <source>
        <dbReference type="ARBA" id="ARBA00022676"/>
    </source>
</evidence>
<dbReference type="Pfam" id="PF13231">
    <property type="entry name" value="PMT_2"/>
    <property type="match status" value="1"/>
</dbReference>
<evidence type="ECO:0000256" key="4">
    <source>
        <dbReference type="ARBA" id="ARBA00022679"/>
    </source>
</evidence>
<feature type="transmembrane region" description="Helical" evidence="8">
    <location>
        <begin position="353"/>
        <end position="369"/>
    </location>
</feature>
<dbReference type="PANTHER" id="PTHR33908:SF3">
    <property type="entry name" value="UNDECAPRENYL PHOSPHATE-ALPHA-4-AMINO-4-DEOXY-L-ARABINOSE ARABINOSYL TRANSFERASE"/>
    <property type="match status" value="1"/>
</dbReference>
<comment type="caution">
    <text evidence="10">The sequence shown here is derived from an EMBL/GenBank/DDBJ whole genome shotgun (WGS) entry which is preliminary data.</text>
</comment>
<dbReference type="GO" id="GO:0010041">
    <property type="term" value="P:response to iron(III) ion"/>
    <property type="evidence" value="ECO:0007669"/>
    <property type="project" value="TreeGrafter"/>
</dbReference>
<evidence type="ECO:0000259" key="9">
    <source>
        <dbReference type="Pfam" id="PF13231"/>
    </source>
</evidence>
<feature type="transmembrane region" description="Helical" evidence="8">
    <location>
        <begin position="138"/>
        <end position="156"/>
    </location>
</feature>
<comment type="subcellular location">
    <subcellularLocation>
        <location evidence="1">Cell membrane</location>
        <topology evidence="1">Multi-pass membrane protein</topology>
    </subcellularLocation>
</comment>
<feature type="transmembrane region" description="Helical" evidence="8">
    <location>
        <begin position="286"/>
        <end position="308"/>
    </location>
</feature>
<feature type="transmembrane region" description="Helical" evidence="8">
    <location>
        <begin position="20"/>
        <end position="41"/>
    </location>
</feature>
<reference evidence="10 11" key="1">
    <citation type="journal article" date="2018" name="Sci. Rep.">
        <title>A novel species of the marine cyanobacterium Acaryochloris with a unique pigment content and lifestyle.</title>
        <authorList>
            <person name="Partensky F."/>
            <person name="Six C."/>
            <person name="Ratin M."/>
            <person name="Garczarek L."/>
            <person name="Vaulot D."/>
            <person name="Probert I."/>
            <person name="Calteau A."/>
            <person name="Gourvil P."/>
            <person name="Marie D."/>
            <person name="Grebert T."/>
            <person name="Bouchier C."/>
            <person name="Le Panse S."/>
            <person name="Gachenot M."/>
            <person name="Rodriguez F."/>
            <person name="Garrido J.L."/>
        </authorList>
    </citation>
    <scope>NUCLEOTIDE SEQUENCE [LARGE SCALE GENOMIC DNA]</scope>
    <source>
        <strain evidence="10 11">RCC1774</strain>
    </source>
</reference>
<dbReference type="InterPro" id="IPR038731">
    <property type="entry name" value="RgtA/B/C-like"/>
</dbReference>
<organism evidence="10 11">
    <name type="scientific">Acaryochloris thomasi RCC1774</name>
    <dbReference type="NCBI Taxonomy" id="1764569"/>
    <lineage>
        <taxon>Bacteria</taxon>
        <taxon>Bacillati</taxon>
        <taxon>Cyanobacteriota</taxon>
        <taxon>Cyanophyceae</taxon>
        <taxon>Acaryochloridales</taxon>
        <taxon>Acaryochloridaceae</taxon>
        <taxon>Acaryochloris</taxon>
        <taxon>Acaryochloris thomasi</taxon>
    </lineage>
</organism>
<feature type="transmembrane region" description="Helical" evidence="8">
    <location>
        <begin position="452"/>
        <end position="474"/>
    </location>
</feature>
<evidence type="ECO:0000256" key="8">
    <source>
        <dbReference type="SAM" id="Phobius"/>
    </source>
</evidence>
<dbReference type="AlphaFoldDB" id="A0A2W1JLK8"/>
<feature type="transmembrane region" description="Helical" evidence="8">
    <location>
        <begin position="328"/>
        <end position="347"/>
    </location>
</feature>
<dbReference type="Proteomes" id="UP000248857">
    <property type="component" value="Unassembled WGS sequence"/>
</dbReference>
<evidence type="ECO:0000256" key="1">
    <source>
        <dbReference type="ARBA" id="ARBA00004651"/>
    </source>
</evidence>
<dbReference type="EMBL" id="PQWO01000011">
    <property type="protein sequence ID" value="PZD72335.1"/>
    <property type="molecule type" value="Genomic_DNA"/>
</dbReference>
<feature type="transmembrane region" description="Helical" evidence="8">
    <location>
        <begin position="425"/>
        <end position="445"/>
    </location>
</feature>
<dbReference type="GO" id="GO:0009103">
    <property type="term" value="P:lipopolysaccharide biosynthetic process"/>
    <property type="evidence" value="ECO:0007669"/>
    <property type="project" value="UniProtKB-ARBA"/>
</dbReference>
<keyword evidence="3 10" id="KW-0328">Glycosyltransferase</keyword>
<dbReference type="GO" id="GO:0103015">
    <property type="term" value="F:4-amino-4-deoxy-L-arabinose transferase activity"/>
    <property type="evidence" value="ECO:0007669"/>
    <property type="project" value="UniProtKB-EC"/>
</dbReference>
<keyword evidence="6 8" id="KW-1133">Transmembrane helix</keyword>
<dbReference type="GO" id="GO:0005886">
    <property type="term" value="C:plasma membrane"/>
    <property type="evidence" value="ECO:0007669"/>
    <property type="project" value="UniProtKB-SubCell"/>
</dbReference>
<keyword evidence="7 8" id="KW-0472">Membrane</keyword>
<evidence type="ECO:0000313" key="11">
    <source>
        <dbReference type="Proteomes" id="UP000248857"/>
    </source>
</evidence>
<feature type="transmembrane region" description="Helical" evidence="8">
    <location>
        <begin position="381"/>
        <end position="405"/>
    </location>
</feature>
<keyword evidence="5 8" id="KW-0812">Transmembrane</keyword>
<evidence type="ECO:0000313" key="10">
    <source>
        <dbReference type="EMBL" id="PZD72335.1"/>
    </source>
</evidence>
<keyword evidence="11" id="KW-1185">Reference proteome</keyword>